<keyword evidence="2 6" id="KW-0812">Transmembrane</keyword>
<gene>
    <name evidence="8" type="ORF">PF010_g6885</name>
</gene>
<evidence type="ECO:0000256" key="6">
    <source>
        <dbReference type="SAM" id="Phobius"/>
    </source>
</evidence>
<feature type="transmembrane region" description="Helical" evidence="6">
    <location>
        <begin position="268"/>
        <end position="286"/>
    </location>
</feature>
<keyword evidence="3 6" id="KW-1133">Transmembrane helix</keyword>
<evidence type="ECO:0000313" key="9">
    <source>
        <dbReference type="Proteomes" id="UP000488956"/>
    </source>
</evidence>
<keyword evidence="4 6" id="KW-0472">Membrane</keyword>
<accession>A0A6G0LJP7</accession>
<feature type="region of interest" description="Disordered" evidence="5">
    <location>
        <begin position="733"/>
        <end position="759"/>
    </location>
</feature>
<protein>
    <recommendedName>
        <fullName evidence="7">STAS domain-containing protein</fullName>
    </recommendedName>
</protein>
<dbReference type="SUPFAM" id="SSF52091">
    <property type="entry name" value="SpoIIaa-like"/>
    <property type="match status" value="1"/>
</dbReference>
<feature type="transmembrane region" description="Helical" evidence="6">
    <location>
        <begin position="484"/>
        <end position="509"/>
    </location>
</feature>
<evidence type="ECO:0000256" key="3">
    <source>
        <dbReference type="ARBA" id="ARBA00022989"/>
    </source>
</evidence>
<dbReference type="PANTHER" id="PTHR43310">
    <property type="entry name" value="SULFATE TRANSPORTER YBAR-RELATED"/>
    <property type="match status" value="1"/>
</dbReference>
<dbReference type="InterPro" id="IPR036513">
    <property type="entry name" value="STAS_dom_sf"/>
</dbReference>
<dbReference type="CDD" id="cd07042">
    <property type="entry name" value="STAS_SulP_like_sulfate_transporter"/>
    <property type="match status" value="1"/>
</dbReference>
<feature type="transmembrane region" description="Helical" evidence="6">
    <location>
        <begin position="292"/>
        <end position="313"/>
    </location>
</feature>
<dbReference type="InterPro" id="IPR011547">
    <property type="entry name" value="SLC26A/SulP_dom"/>
</dbReference>
<feature type="transmembrane region" description="Helical" evidence="6">
    <location>
        <begin position="351"/>
        <end position="372"/>
    </location>
</feature>
<evidence type="ECO:0000259" key="7">
    <source>
        <dbReference type="PROSITE" id="PS50801"/>
    </source>
</evidence>
<name>A0A6G0LJP7_9STRA</name>
<feature type="transmembrane region" description="Helical" evidence="6">
    <location>
        <begin position="108"/>
        <end position="129"/>
    </location>
</feature>
<dbReference type="EMBL" id="QXFX01000284">
    <property type="protein sequence ID" value="KAE9122042.1"/>
    <property type="molecule type" value="Genomic_DNA"/>
</dbReference>
<evidence type="ECO:0000256" key="1">
    <source>
        <dbReference type="ARBA" id="ARBA00004141"/>
    </source>
</evidence>
<dbReference type="AlphaFoldDB" id="A0A6G0LJP7"/>
<proteinExistence type="predicted"/>
<dbReference type="Gene3D" id="3.30.750.24">
    <property type="entry name" value="STAS domain"/>
    <property type="match status" value="1"/>
</dbReference>
<reference evidence="8 9" key="1">
    <citation type="submission" date="2018-09" db="EMBL/GenBank/DDBJ databases">
        <title>Genomic investigation of the strawberry pathogen Phytophthora fragariae indicates pathogenicity is determined by transcriptional variation in three key races.</title>
        <authorList>
            <person name="Adams T.M."/>
            <person name="Armitage A.D."/>
            <person name="Sobczyk M.K."/>
            <person name="Bates H.J."/>
            <person name="Dunwell J.M."/>
            <person name="Nellist C.F."/>
            <person name="Harrison R.J."/>
        </authorList>
    </citation>
    <scope>NUCLEOTIDE SEQUENCE [LARGE SCALE GENOMIC DNA]</scope>
    <source>
        <strain evidence="8 9">ONT-3</strain>
    </source>
</reference>
<feature type="domain" description="STAS" evidence="7">
    <location>
        <begin position="542"/>
        <end position="627"/>
    </location>
</feature>
<evidence type="ECO:0000313" key="8">
    <source>
        <dbReference type="EMBL" id="KAE9122042.1"/>
    </source>
</evidence>
<dbReference type="PANTHER" id="PTHR43310:SF1">
    <property type="entry name" value="SULFATE TRANSPORTER YBAR-RELATED"/>
    <property type="match status" value="1"/>
</dbReference>
<organism evidence="8 9">
    <name type="scientific">Phytophthora fragariae</name>
    <dbReference type="NCBI Taxonomy" id="53985"/>
    <lineage>
        <taxon>Eukaryota</taxon>
        <taxon>Sar</taxon>
        <taxon>Stramenopiles</taxon>
        <taxon>Oomycota</taxon>
        <taxon>Peronosporomycetes</taxon>
        <taxon>Peronosporales</taxon>
        <taxon>Peronosporaceae</taxon>
        <taxon>Phytophthora</taxon>
    </lineage>
</organism>
<feature type="transmembrane region" description="Helical" evidence="6">
    <location>
        <begin position="426"/>
        <end position="444"/>
    </location>
</feature>
<feature type="transmembrane region" description="Helical" evidence="6">
    <location>
        <begin position="189"/>
        <end position="209"/>
    </location>
</feature>
<feature type="compositionally biased region" description="Polar residues" evidence="5">
    <location>
        <begin position="747"/>
        <end position="759"/>
    </location>
</feature>
<sequence length="759" mass="82310">MTESRDVEHGLDLTPRLSNTSSIYFPPNASTAGSKQYTALQPRDTTHSLRSQWDESVGHGIRRLVRTVQRHALVPHLSTTDMTDKLRHDVKHSTRFYWQNLLVFQREMLCGVAAMLLMIPETVAFSYAANLDPLNGLYATGFLGLTVSLFGGVPATVAGAAGAVAMVMPTITSGTGSLAYLTYEQRLQHLFVAVTLAGVLELLFGLLGLSKLFSMIPRTAHIGFLNGLALMMFISQKTTIEVCKDDAMRFGKCEIAGDLEWMSASSPTTWVTVGLVLVTMGIMHYFPRTPVVGHLIPPTLVAALVGVGFEFGINRPLLGYDVRTIGDTSPLSGGLPTFAVPKFGDVQDWGVVLSTAASIMAVGLFESLMTLQSVVDLKKEQLSQTATRKECIAQGIGNVLCGFFSGMGGCSMIAQSNGNILNGARHRLSSFMGGVCTFLVVFFASSVIELVPVACLTGILFVIVIHTFYWPSLKLIFRVKITDAIAIVLVTVLAAAMNLAIAVIVGVIWQCLVNGWQSGHLLTFRTGMEVVPVVNAQDRAADHELLTNHEEAKVYYIKGQLLFSSVASFREFFDLLHDPNVVILDMRDCVFADFSAAVALREAALRYCDAGKTLVARNLDPQSLDMLNHDFGWDAVEHIQIATPGTATNGDDLAKTKIEQEQSPAREEITFRARWREPGKAGWKSSKPAGLSDDFTYVIPGKKNTGGVRGRDYFAGKEGLTKYLDKIDLDQAAKAQDVATPPPAEPLQTSACALAATTT</sequence>
<comment type="subcellular location">
    <subcellularLocation>
        <location evidence="1">Membrane</location>
        <topology evidence="1">Multi-pass membrane protein</topology>
    </subcellularLocation>
</comment>
<feature type="transmembrane region" description="Helical" evidence="6">
    <location>
        <begin position="392"/>
        <end position="414"/>
    </location>
</feature>
<dbReference type="GO" id="GO:0016020">
    <property type="term" value="C:membrane"/>
    <property type="evidence" value="ECO:0007669"/>
    <property type="project" value="UniProtKB-SubCell"/>
</dbReference>
<evidence type="ECO:0000256" key="5">
    <source>
        <dbReference type="SAM" id="MobiDB-lite"/>
    </source>
</evidence>
<dbReference type="InterPro" id="IPR052706">
    <property type="entry name" value="Membrane-Transporter-like"/>
</dbReference>
<feature type="transmembrane region" description="Helical" evidence="6">
    <location>
        <begin position="141"/>
        <end position="168"/>
    </location>
</feature>
<comment type="caution">
    <text evidence="8">The sequence shown here is derived from an EMBL/GenBank/DDBJ whole genome shotgun (WGS) entry which is preliminary data.</text>
</comment>
<dbReference type="Pfam" id="PF00916">
    <property type="entry name" value="Sulfate_transp"/>
    <property type="match status" value="1"/>
</dbReference>
<dbReference type="InterPro" id="IPR002645">
    <property type="entry name" value="STAS_dom"/>
</dbReference>
<evidence type="ECO:0000256" key="2">
    <source>
        <dbReference type="ARBA" id="ARBA00022692"/>
    </source>
</evidence>
<dbReference type="Proteomes" id="UP000488956">
    <property type="component" value="Unassembled WGS sequence"/>
</dbReference>
<feature type="transmembrane region" description="Helical" evidence="6">
    <location>
        <begin position="450"/>
        <end position="472"/>
    </location>
</feature>
<evidence type="ECO:0000256" key="4">
    <source>
        <dbReference type="ARBA" id="ARBA00023136"/>
    </source>
</evidence>
<dbReference type="PROSITE" id="PS50801">
    <property type="entry name" value="STAS"/>
    <property type="match status" value="1"/>
</dbReference>